<sequence>MQCDRSALFHPCNSDLHFRGLAKQSKLADNQSMKLPSRPFSRRSLLFGAGSLAAVAGLSQLTSAKELLMIFDPSRKNDSAKMPALFIGHGSPMNAIEDNQYGQRWLELGQEIGKPKAILCVSAHWLSAGTWVTQMERPRTIHDFYGFPQALHDMQYPAPGNPELAAELRRLSKNPKIQADEKSWGLDHGTWSVLAKMYPEADVPVVQLSIDMSEPASFHLELGKTLGQLREQGVLILGSGNIVHNLRRMDWNQPRKGFDWAEEFDEWVKARLIDRDFKAIGDDYAKTLAGQLSVPTPDHYLPLLYVLGAADEKDNLKFELEGFDMGSISMRALSFGRKV</sequence>
<feature type="domain" description="Extradiol ring-cleavage dioxygenase class III enzyme subunit B" evidence="6">
    <location>
        <begin position="85"/>
        <end position="317"/>
    </location>
</feature>
<dbReference type="STRING" id="264462.Bd3288"/>
<dbReference type="HOGENOM" id="CLU_046582_2_0_7"/>
<accession>Q6MI81</accession>
<evidence type="ECO:0000313" key="8">
    <source>
        <dbReference type="Proteomes" id="UP000008080"/>
    </source>
</evidence>
<name>Q6MI81_BDEBA</name>
<dbReference type="PANTHER" id="PTHR30096">
    <property type="entry name" value="4,5-DOPA DIOXYGENASE EXTRADIOL-LIKE PROTEIN"/>
    <property type="match status" value="1"/>
</dbReference>
<keyword evidence="5" id="KW-0560">Oxidoreductase</keyword>
<dbReference type="Proteomes" id="UP000008080">
    <property type="component" value="Chromosome"/>
</dbReference>
<dbReference type="GO" id="GO:0008198">
    <property type="term" value="F:ferrous iron binding"/>
    <property type="evidence" value="ECO:0007669"/>
    <property type="project" value="InterPro"/>
</dbReference>
<dbReference type="GO" id="GO:0008270">
    <property type="term" value="F:zinc ion binding"/>
    <property type="evidence" value="ECO:0007669"/>
    <property type="project" value="InterPro"/>
</dbReference>
<evidence type="ECO:0000313" key="7">
    <source>
        <dbReference type="EMBL" id="CAE78099.1"/>
    </source>
</evidence>
<evidence type="ECO:0000259" key="6">
    <source>
        <dbReference type="Pfam" id="PF02900"/>
    </source>
</evidence>
<evidence type="ECO:0000256" key="1">
    <source>
        <dbReference type="ARBA" id="ARBA00001947"/>
    </source>
</evidence>
<dbReference type="Pfam" id="PF02900">
    <property type="entry name" value="LigB"/>
    <property type="match status" value="1"/>
</dbReference>
<dbReference type="PANTHER" id="PTHR30096:SF0">
    <property type="entry name" value="4,5-DOPA DIOXYGENASE EXTRADIOL-LIKE PROTEIN"/>
    <property type="match status" value="1"/>
</dbReference>
<keyword evidence="3" id="KW-0479">Metal-binding</keyword>
<proteinExistence type="inferred from homology"/>
<dbReference type="CDD" id="cd07363">
    <property type="entry name" value="45_DOPA_Dioxygenase"/>
    <property type="match status" value="1"/>
</dbReference>
<dbReference type="SUPFAM" id="SSF53213">
    <property type="entry name" value="LigB-like"/>
    <property type="match status" value="1"/>
</dbReference>
<dbReference type="KEGG" id="bba:Bd3288"/>
<dbReference type="Gene3D" id="3.40.830.10">
    <property type="entry name" value="LigB-like"/>
    <property type="match status" value="1"/>
</dbReference>
<comment type="similarity">
    <text evidence="2">Belongs to the DODA-type extradiol aromatic ring-opening dioxygenase family.</text>
</comment>
<keyword evidence="4" id="KW-0862">Zinc</keyword>
<evidence type="ECO:0000256" key="4">
    <source>
        <dbReference type="ARBA" id="ARBA00022833"/>
    </source>
</evidence>
<dbReference type="eggNOG" id="COG3384">
    <property type="taxonomic scope" value="Bacteria"/>
</dbReference>
<dbReference type="EMBL" id="BX842655">
    <property type="protein sequence ID" value="CAE78099.1"/>
    <property type="molecule type" value="Genomic_DNA"/>
</dbReference>
<gene>
    <name evidence="7" type="primary">ygiD</name>
    <name evidence="7" type="ordered locus">Bd3288</name>
</gene>
<dbReference type="AlphaFoldDB" id="Q6MI81"/>
<dbReference type="NCBIfam" id="NF007914">
    <property type="entry name" value="PRK10628.1"/>
    <property type="match status" value="1"/>
</dbReference>
<protein>
    <recommendedName>
        <fullName evidence="6">Extradiol ring-cleavage dioxygenase class III enzyme subunit B domain-containing protein</fullName>
    </recommendedName>
</protein>
<evidence type="ECO:0000256" key="5">
    <source>
        <dbReference type="ARBA" id="ARBA00023002"/>
    </source>
</evidence>
<evidence type="ECO:0000256" key="2">
    <source>
        <dbReference type="ARBA" id="ARBA00007581"/>
    </source>
</evidence>
<comment type="cofactor">
    <cofactor evidence="1">
        <name>Zn(2+)</name>
        <dbReference type="ChEBI" id="CHEBI:29105"/>
    </cofactor>
</comment>
<dbReference type="InterPro" id="IPR014436">
    <property type="entry name" value="Extradiol_dOase_DODA"/>
</dbReference>
<keyword evidence="8" id="KW-1185">Reference proteome</keyword>
<dbReference type="InterPro" id="IPR004183">
    <property type="entry name" value="Xdiol_dOase_suB"/>
</dbReference>
<dbReference type="GO" id="GO:0016702">
    <property type="term" value="F:oxidoreductase activity, acting on single donors with incorporation of molecular oxygen, incorporation of two atoms of oxygen"/>
    <property type="evidence" value="ECO:0007669"/>
    <property type="project" value="UniProtKB-ARBA"/>
</dbReference>
<organism evidence="7 8">
    <name type="scientific">Bdellovibrio bacteriovorus (strain ATCC 15356 / DSM 50701 / NCIMB 9529 / HD100)</name>
    <dbReference type="NCBI Taxonomy" id="264462"/>
    <lineage>
        <taxon>Bacteria</taxon>
        <taxon>Pseudomonadati</taxon>
        <taxon>Bdellovibrionota</taxon>
        <taxon>Bdellovibrionia</taxon>
        <taxon>Bdellovibrionales</taxon>
        <taxon>Pseudobdellovibrionaceae</taxon>
        <taxon>Bdellovibrio</taxon>
    </lineage>
</organism>
<reference evidence="7 8" key="1">
    <citation type="journal article" date="2004" name="Science">
        <title>A predator unmasked: life cycle of Bdellovibrio bacteriovorus from a genomic perspective.</title>
        <authorList>
            <person name="Rendulic S."/>
            <person name="Jagtap P."/>
            <person name="Rosinus A."/>
            <person name="Eppinger M."/>
            <person name="Baar C."/>
            <person name="Lanz C."/>
            <person name="Keller H."/>
            <person name="Lambert C."/>
            <person name="Evans K.J."/>
            <person name="Goesmann A."/>
            <person name="Meyer F."/>
            <person name="Sockett R.E."/>
            <person name="Schuster S.C."/>
        </authorList>
    </citation>
    <scope>NUCLEOTIDE SEQUENCE [LARGE SCALE GENOMIC DNA]</scope>
    <source>
        <strain evidence="8">ATCC 15356 / DSM 50701 / NCIMB 9529 / HD100</strain>
    </source>
</reference>
<evidence type="ECO:0000256" key="3">
    <source>
        <dbReference type="ARBA" id="ARBA00022723"/>
    </source>
</evidence>